<dbReference type="OrthoDB" id="441412at2759"/>
<reference evidence="17 18" key="1">
    <citation type="journal article" date="2016" name="Genome Biol. Evol.">
        <title>Gene Family Evolution Reflects Adaptation to Soil Environmental Stressors in the Genome of the Collembolan Orchesella cincta.</title>
        <authorList>
            <person name="Faddeeva-Vakhrusheva A."/>
            <person name="Derks M.F."/>
            <person name="Anvar S.Y."/>
            <person name="Agamennone V."/>
            <person name="Suring W."/>
            <person name="Smit S."/>
            <person name="van Straalen N.M."/>
            <person name="Roelofs D."/>
        </authorList>
    </citation>
    <scope>NUCLEOTIDE SEQUENCE [LARGE SCALE GENOMIC DNA]</scope>
    <source>
        <tissue evidence="17">Mixed pool</tissue>
    </source>
</reference>
<keyword evidence="15" id="KW-0732">Signal</keyword>
<feature type="domain" description="Ion transport" evidence="16">
    <location>
        <begin position="218"/>
        <end position="353"/>
    </location>
</feature>
<evidence type="ECO:0000313" key="17">
    <source>
        <dbReference type="EMBL" id="ODN05230.1"/>
    </source>
</evidence>
<evidence type="ECO:0000256" key="3">
    <source>
        <dbReference type="ARBA" id="ARBA00022568"/>
    </source>
</evidence>
<keyword evidence="2" id="KW-0813">Transport</keyword>
<feature type="signal peptide" evidence="15">
    <location>
        <begin position="1"/>
        <end position="20"/>
    </location>
</feature>
<evidence type="ECO:0000256" key="5">
    <source>
        <dbReference type="ARBA" id="ARBA00022692"/>
    </source>
</evidence>
<keyword evidence="8 14" id="KW-1133">Transmembrane helix</keyword>
<organism evidence="17 18">
    <name type="scientific">Orchesella cincta</name>
    <name type="common">Springtail</name>
    <name type="synonym">Podura cincta</name>
    <dbReference type="NCBI Taxonomy" id="48709"/>
    <lineage>
        <taxon>Eukaryota</taxon>
        <taxon>Metazoa</taxon>
        <taxon>Ecdysozoa</taxon>
        <taxon>Arthropoda</taxon>
        <taxon>Hexapoda</taxon>
        <taxon>Collembola</taxon>
        <taxon>Entomobryomorpha</taxon>
        <taxon>Entomobryoidea</taxon>
        <taxon>Orchesellidae</taxon>
        <taxon>Orchesellinae</taxon>
        <taxon>Orchesella</taxon>
    </lineage>
</organism>
<proteinExistence type="predicted"/>
<evidence type="ECO:0000256" key="13">
    <source>
        <dbReference type="SAM" id="MobiDB-lite"/>
    </source>
</evidence>
<feature type="compositionally biased region" description="Basic and acidic residues" evidence="13">
    <location>
        <begin position="505"/>
        <end position="516"/>
    </location>
</feature>
<dbReference type="Gene3D" id="1.20.120.350">
    <property type="entry name" value="Voltage-gated potassium channels. Chain C"/>
    <property type="match status" value="1"/>
</dbReference>
<evidence type="ECO:0000259" key="16">
    <source>
        <dbReference type="Pfam" id="PF00520"/>
    </source>
</evidence>
<evidence type="ECO:0000256" key="10">
    <source>
        <dbReference type="ARBA" id="ARBA00023136"/>
    </source>
</evidence>
<evidence type="ECO:0000256" key="1">
    <source>
        <dbReference type="ARBA" id="ARBA00004141"/>
    </source>
</evidence>
<evidence type="ECO:0000313" key="18">
    <source>
        <dbReference type="Proteomes" id="UP000094527"/>
    </source>
</evidence>
<name>A0A1D2NIY7_ORCCI</name>
<sequence length="524" mass="60351">ILFHTAGIVFLTLVINGTTTKGLLQTLKLTEVTAGQKEQMNTAVRRISHTQWKLTRGYQSYKYMIDASWDVVNSVCTVTNPYIVETEDAKKVVGLTTLNPPRPVKGQHNSVLALEMTNDARLGVIKAMKVHYSHQFEEGVLTESAVQVLLTDAEYAEDIYLCTIQSHNFHKHMKVHGFYPWLRDKVIVRFGLHKEESLPEPPSCRWRYPFYWVVTRDWFDPIGMTIVLLNVGLAVAELVYSYYSDNPEDECLWTQSEQRYKLVFYWANVTFTIFYSIEASIRLLGQRFRDYICSWWNYLDLFVLAIACGDLYLGYIAIDDALCKQSKILQSGFRNYFNLLRFARLLRAIRLLKPIMPHLLRKIKRETHVQVFTGYDIGRGFVKASDDVIKFIPQICENKKVQQVIKHGMQREVNSCVKDLALIQNKFPGVAVALQTRHACRTVLNRMIFALNDVQDGGLLDESEVKLLQHLIEEKMRRLTHSPHYITPTNPLTTHNDAFNDEEDKGDKKVSDDAGIPHKIATNP</sequence>
<evidence type="ECO:0000256" key="2">
    <source>
        <dbReference type="ARBA" id="ARBA00022448"/>
    </source>
</evidence>
<gene>
    <name evidence="17" type="ORF">Ocin01_01430</name>
</gene>
<dbReference type="GO" id="GO:0005891">
    <property type="term" value="C:voltage-gated calcium channel complex"/>
    <property type="evidence" value="ECO:0007669"/>
    <property type="project" value="TreeGrafter"/>
</dbReference>
<evidence type="ECO:0000256" key="7">
    <source>
        <dbReference type="ARBA" id="ARBA00022882"/>
    </source>
</evidence>
<dbReference type="Pfam" id="PF00520">
    <property type="entry name" value="Ion_trans"/>
    <property type="match status" value="1"/>
</dbReference>
<keyword evidence="3" id="KW-0109">Calcium transport</keyword>
<evidence type="ECO:0000256" key="14">
    <source>
        <dbReference type="SAM" id="Phobius"/>
    </source>
</evidence>
<dbReference type="EMBL" id="LJIJ01000027">
    <property type="protein sequence ID" value="ODN05230.1"/>
    <property type="molecule type" value="Genomic_DNA"/>
</dbReference>
<evidence type="ECO:0000256" key="15">
    <source>
        <dbReference type="SAM" id="SignalP"/>
    </source>
</evidence>
<evidence type="ECO:0000256" key="11">
    <source>
        <dbReference type="ARBA" id="ARBA00023180"/>
    </source>
</evidence>
<dbReference type="InterPro" id="IPR005821">
    <property type="entry name" value="Ion_trans_dom"/>
</dbReference>
<dbReference type="GO" id="GO:0098703">
    <property type="term" value="P:calcium ion import across plasma membrane"/>
    <property type="evidence" value="ECO:0007669"/>
    <property type="project" value="TreeGrafter"/>
</dbReference>
<feature type="non-terminal residue" evidence="17">
    <location>
        <position position="1"/>
    </location>
</feature>
<protein>
    <submittedName>
        <fullName evidence="17">Sodium/hydrogen exchanger 10</fullName>
    </submittedName>
</protein>
<keyword evidence="6" id="KW-0106">Calcium</keyword>
<dbReference type="STRING" id="48709.A0A1D2NIY7"/>
<keyword evidence="11" id="KW-0325">Glycoprotein</keyword>
<evidence type="ECO:0000256" key="9">
    <source>
        <dbReference type="ARBA" id="ARBA00023065"/>
    </source>
</evidence>
<dbReference type="PANTHER" id="PTHR45628:SF7">
    <property type="entry name" value="VOLTAGE-DEPENDENT CALCIUM CHANNEL TYPE A SUBUNIT ALPHA-1"/>
    <property type="match status" value="1"/>
</dbReference>
<dbReference type="SUPFAM" id="SSF81324">
    <property type="entry name" value="Voltage-gated potassium channels"/>
    <property type="match status" value="1"/>
</dbReference>
<dbReference type="PANTHER" id="PTHR45628">
    <property type="entry name" value="VOLTAGE-DEPENDENT CALCIUM CHANNEL TYPE A SUBUNIT ALPHA-1"/>
    <property type="match status" value="1"/>
</dbReference>
<keyword evidence="9" id="KW-0406">Ion transport</keyword>
<comment type="caution">
    <text evidence="17">The sequence shown here is derived from an EMBL/GenBank/DDBJ whole genome shotgun (WGS) entry which is preliminary data.</text>
</comment>
<dbReference type="Proteomes" id="UP000094527">
    <property type="component" value="Unassembled WGS sequence"/>
</dbReference>
<keyword evidence="12" id="KW-0407">Ion channel</keyword>
<keyword evidence="18" id="KW-1185">Reference proteome</keyword>
<feature type="region of interest" description="Disordered" evidence="13">
    <location>
        <begin position="483"/>
        <end position="524"/>
    </location>
</feature>
<comment type="subcellular location">
    <subcellularLocation>
        <location evidence="1">Membrane</location>
        <topology evidence="1">Multi-pass membrane protein</topology>
    </subcellularLocation>
</comment>
<evidence type="ECO:0000256" key="12">
    <source>
        <dbReference type="ARBA" id="ARBA00023303"/>
    </source>
</evidence>
<feature type="transmembrane region" description="Helical" evidence="14">
    <location>
        <begin position="263"/>
        <end position="284"/>
    </location>
</feature>
<dbReference type="InterPro" id="IPR050599">
    <property type="entry name" value="VDCC_alpha-1_subunit"/>
</dbReference>
<feature type="compositionally biased region" description="Polar residues" evidence="13">
    <location>
        <begin position="487"/>
        <end position="497"/>
    </location>
</feature>
<dbReference type="InterPro" id="IPR027359">
    <property type="entry name" value="Volt_channel_dom_sf"/>
</dbReference>
<keyword evidence="4" id="KW-0107">Calcium channel</keyword>
<keyword evidence="5 14" id="KW-0812">Transmembrane</keyword>
<accession>A0A1D2NIY7</accession>
<feature type="transmembrane region" description="Helical" evidence="14">
    <location>
        <begin position="296"/>
        <end position="318"/>
    </location>
</feature>
<dbReference type="GO" id="GO:0008331">
    <property type="term" value="F:high voltage-gated calcium channel activity"/>
    <property type="evidence" value="ECO:0007669"/>
    <property type="project" value="TreeGrafter"/>
</dbReference>
<feature type="chain" id="PRO_5008905634" evidence="15">
    <location>
        <begin position="21"/>
        <end position="524"/>
    </location>
</feature>
<keyword evidence="7" id="KW-0851">Voltage-gated channel</keyword>
<evidence type="ECO:0000256" key="8">
    <source>
        <dbReference type="ARBA" id="ARBA00022989"/>
    </source>
</evidence>
<evidence type="ECO:0000256" key="6">
    <source>
        <dbReference type="ARBA" id="ARBA00022837"/>
    </source>
</evidence>
<keyword evidence="10 14" id="KW-0472">Membrane</keyword>
<dbReference type="AlphaFoldDB" id="A0A1D2NIY7"/>
<evidence type="ECO:0000256" key="4">
    <source>
        <dbReference type="ARBA" id="ARBA00022673"/>
    </source>
</evidence>